<evidence type="ECO:0000256" key="5">
    <source>
        <dbReference type="ARBA" id="ARBA00022989"/>
    </source>
</evidence>
<evidence type="ECO:0000313" key="9">
    <source>
        <dbReference type="EMBL" id="STX81413.1"/>
    </source>
</evidence>
<gene>
    <name evidence="9" type="primary">yetF_3</name>
    <name evidence="9" type="ORF">NCTC13316_03284</name>
</gene>
<accession>A0A378KB61</accession>
<evidence type="ECO:0000259" key="8">
    <source>
        <dbReference type="Pfam" id="PF04239"/>
    </source>
</evidence>
<evidence type="ECO:0000256" key="6">
    <source>
        <dbReference type="ARBA" id="ARBA00023136"/>
    </source>
</evidence>
<sequence>MDELVGFSKLLDYGLYIRGIVITFYALILFRATSSRVFGNYSSFDFIISIILGAILGEAIVNNIPLLPSMVVCAFIVIIHRMLAFLSYKSRLVGKFIKGDKMLLVQKSKYNWDKLHCCRLTKNDILQSLRTQYGLNDINEVDEAILERNGEISFIFKKKKAKKDLLPDS</sequence>
<dbReference type="EMBL" id="UGOD01000004">
    <property type="protein sequence ID" value="STX81413.1"/>
    <property type="molecule type" value="Genomic_DNA"/>
</dbReference>
<evidence type="ECO:0000256" key="3">
    <source>
        <dbReference type="ARBA" id="ARBA00022475"/>
    </source>
</evidence>
<keyword evidence="10" id="KW-1185">Reference proteome</keyword>
<dbReference type="Pfam" id="PF04239">
    <property type="entry name" value="DUF421"/>
    <property type="match status" value="1"/>
</dbReference>
<feature type="transmembrane region" description="Helical" evidence="7">
    <location>
        <begin position="67"/>
        <end position="88"/>
    </location>
</feature>
<reference evidence="9 10" key="1">
    <citation type="submission" date="2018-06" db="EMBL/GenBank/DDBJ databases">
        <authorList>
            <consortium name="Pathogen Informatics"/>
            <person name="Doyle S."/>
        </authorList>
    </citation>
    <scope>NUCLEOTIDE SEQUENCE [LARGE SCALE GENOMIC DNA]</scope>
    <source>
        <strain evidence="9 10">NCTC13316</strain>
    </source>
</reference>
<dbReference type="InterPro" id="IPR007353">
    <property type="entry name" value="DUF421"/>
</dbReference>
<keyword evidence="4 7" id="KW-0812">Transmembrane</keyword>
<dbReference type="AlphaFoldDB" id="A0A378KB61"/>
<evidence type="ECO:0000256" key="1">
    <source>
        <dbReference type="ARBA" id="ARBA00004651"/>
    </source>
</evidence>
<dbReference type="RefSeq" id="WP_115332801.1">
    <property type="nucleotide sequence ID" value="NZ_CAAAHP010000005.1"/>
</dbReference>
<protein>
    <submittedName>
        <fullName evidence="9">Protein of uncharacterized function (DUF421)</fullName>
    </submittedName>
</protein>
<dbReference type="OrthoDB" id="9793799at2"/>
<evidence type="ECO:0000313" key="10">
    <source>
        <dbReference type="Proteomes" id="UP000254794"/>
    </source>
</evidence>
<keyword evidence="3" id="KW-1003">Cell membrane</keyword>
<feature type="transmembrane region" description="Helical" evidence="7">
    <location>
        <begin position="44"/>
        <end position="61"/>
    </location>
</feature>
<dbReference type="GO" id="GO:0005886">
    <property type="term" value="C:plasma membrane"/>
    <property type="evidence" value="ECO:0007669"/>
    <property type="project" value="UniProtKB-SubCell"/>
</dbReference>
<organism evidence="9 10">
    <name type="scientific">Legionella busanensis</name>
    <dbReference type="NCBI Taxonomy" id="190655"/>
    <lineage>
        <taxon>Bacteria</taxon>
        <taxon>Pseudomonadati</taxon>
        <taxon>Pseudomonadota</taxon>
        <taxon>Gammaproteobacteria</taxon>
        <taxon>Legionellales</taxon>
        <taxon>Legionellaceae</taxon>
        <taxon>Legionella</taxon>
    </lineage>
</organism>
<evidence type="ECO:0000256" key="2">
    <source>
        <dbReference type="ARBA" id="ARBA00006448"/>
    </source>
</evidence>
<evidence type="ECO:0000256" key="4">
    <source>
        <dbReference type="ARBA" id="ARBA00022692"/>
    </source>
</evidence>
<dbReference type="Proteomes" id="UP000254794">
    <property type="component" value="Unassembled WGS sequence"/>
</dbReference>
<feature type="domain" description="YetF C-terminal" evidence="8">
    <location>
        <begin position="89"/>
        <end position="159"/>
    </location>
</feature>
<comment type="subcellular location">
    <subcellularLocation>
        <location evidence="1">Cell membrane</location>
        <topology evidence="1">Multi-pass membrane protein</topology>
    </subcellularLocation>
</comment>
<dbReference type="InterPro" id="IPR023090">
    <property type="entry name" value="UPF0702_alpha/beta_dom_sf"/>
</dbReference>
<evidence type="ECO:0000256" key="7">
    <source>
        <dbReference type="SAM" id="Phobius"/>
    </source>
</evidence>
<dbReference type="PANTHER" id="PTHR34582:SF6">
    <property type="entry name" value="UPF0702 TRANSMEMBRANE PROTEIN YCAP"/>
    <property type="match status" value="1"/>
</dbReference>
<dbReference type="Gene3D" id="3.30.240.20">
    <property type="entry name" value="bsu07140 like domains"/>
    <property type="match status" value="1"/>
</dbReference>
<keyword evidence="5 7" id="KW-1133">Transmembrane helix</keyword>
<name>A0A378KB61_9GAMM</name>
<feature type="transmembrane region" description="Helical" evidence="7">
    <location>
        <begin position="15"/>
        <end position="32"/>
    </location>
</feature>
<comment type="similarity">
    <text evidence="2">Belongs to the UPF0702 family.</text>
</comment>
<proteinExistence type="inferred from homology"/>
<dbReference type="PANTHER" id="PTHR34582">
    <property type="entry name" value="UPF0702 TRANSMEMBRANE PROTEIN YCAP"/>
    <property type="match status" value="1"/>
</dbReference>
<keyword evidence="6 7" id="KW-0472">Membrane</keyword>